<dbReference type="InterPro" id="IPR005625">
    <property type="entry name" value="PepSY-ass_TM"/>
</dbReference>
<feature type="transmembrane region" description="Helical" evidence="2">
    <location>
        <begin position="16"/>
        <end position="37"/>
    </location>
</feature>
<feature type="region of interest" description="Disordered" evidence="1">
    <location>
        <begin position="376"/>
        <end position="406"/>
    </location>
</feature>
<dbReference type="EMBL" id="JBHSAJ010000162">
    <property type="protein sequence ID" value="MFC3938039.1"/>
    <property type="molecule type" value="Genomic_DNA"/>
</dbReference>
<keyword evidence="2" id="KW-1133">Transmembrane helix</keyword>
<dbReference type="Pfam" id="PF03929">
    <property type="entry name" value="PepSY_TM"/>
    <property type="match status" value="1"/>
</dbReference>
<gene>
    <name evidence="4" type="ORF">ACFOW3_25810</name>
</gene>
<keyword evidence="2" id="KW-0812">Transmembrane</keyword>
<name>A0ABV8DHY0_9BURK</name>
<accession>A0ABV8DHY0</accession>
<feature type="transmembrane region" description="Helical" evidence="2">
    <location>
        <begin position="147"/>
        <end position="171"/>
    </location>
</feature>
<feature type="transmembrane region" description="Helical" evidence="2">
    <location>
        <begin position="340"/>
        <end position="361"/>
    </location>
</feature>
<evidence type="ECO:0000313" key="4">
    <source>
        <dbReference type="EMBL" id="MFC3938039.1"/>
    </source>
</evidence>
<evidence type="ECO:0000313" key="5">
    <source>
        <dbReference type="Proteomes" id="UP001595693"/>
    </source>
</evidence>
<comment type="caution">
    <text evidence="4">The sequence shown here is derived from an EMBL/GenBank/DDBJ whole genome shotgun (WGS) entry which is preliminary data.</text>
</comment>
<dbReference type="RefSeq" id="WP_055398620.1">
    <property type="nucleotide sequence ID" value="NZ_JBHSAJ010000162.1"/>
</dbReference>
<feature type="transmembrane region" description="Helical" evidence="2">
    <location>
        <begin position="192"/>
        <end position="213"/>
    </location>
</feature>
<feature type="compositionally biased region" description="Polar residues" evidence="1">
    <location>
        <begin position="381"/>
        <end position="393"/>
    </location>
</feature>
<dbReference type="InterPro" id="IPR025711">
    <property type="entry name" value="PepSY"/>
</dbReference>
<evidence type="ECO:0000256" key="2">
    <source>
        <dbReference type="SAM" id="Phobius"/>
    </source>
</evidence>
<evidence type="ECO:0000256" key="1">
    <source>
        <dbReference type="SAM" id="MobiDB-lite"/>
    </source>
</evidence>
<dbReference type="Proteomes" id="UP001595693">
    <property type="component" value="Unassembled WGS sequence"/>
</dbReference>
<dbReference type="PANTHER" id="PTHR34219">
    <property type="entry name" value="IRON-REGULATED INNER MEMBRANE PROTEIN-RELATED"/>
    <property type="match status" value="1"/>
</dbReference>
<organism evidence="4 5">
    <name type="scientific">Acidovorax facilis</name>
    <dbReference type="NCBI Taxonomy" id="12917"/>
    <lineage>
        <taxon>Bacteria</taxon>
        <taxon>Pseudomonadati</taxon>
        <taxon>Pseudomonadota</taxon>
        <taxon>Betaproteobacteria</taxon>
        <taxon>Burkholderiales</taxon>
        <taxon>Comamonadaceae</taxon>
        <taxon>Acidovorax</taxon>
    </lineage>
</organism>
<keyword evidence="5" id="KW-1185">Reference proteome</keyword>
<proteinExistence type="predicted"/>
<reference evidence="5" key="1">
    <citation type="journal article" date="2019" name="Int. J. Syst. Evol. Microbiol.">
        <title>The Global Catalogue of Microorganisms (GCM) 10K type strain sequencing project: providing services to taxonomists for standard genome sequencing and annotation.</title>
        <authorList>
            <consortium name="The Broad Institute Genomics Platform"/>
            <consortium name="The Broad Institute Genome Sequencing Center for Infectious Disease"/>
            <person name="Wu L."/>
            <person name="Ma J."/>
        </authorList>
    </citation>
    <scope>NUCLEOTIDE SEQUENCE [LARGE SCALE GENOMIC DNA]</scope>
    <source>
        <strain evidence="5">CCUG 2113</strain>
    </source>
</reference>
<dbReference type="PANTHER" id="PTHR34219:SF3">
    <property type="entry name" value="BLL7967 PROTEIN"/>
    <property type="match status" value="1"/>
</dbReference>
<dbReference type="Pfam" id="PF03413">
    <property type="entry name" value="PepSY"/>
    <property type="match status" value="1"/>
</dbReference>
<feature type="domain" description="PepSY" evidence="3">
    <location>
        <begin position="62"/>
        <end position="121"/>
    </location>
</feature>
<keyword evidence="2" id="KW-0472">Membrane</keyword>
<protein>
    <submittedName>
        <fullName evidence="4">PepSY-associated TM helix domain-containing protein</fullName>
    </submittedName>
</protein>
<sequence length="406" mass="44453">MLSPTALRRWSWTHKWSSLVCTVFMLLLCITGLPLIFHHEIGHLLGTEVEAPPMPANTPRASLDKVLATAHALHPDRVVQFASHAEDDDNVWFVTLTPTPAPTDDFRSVAVDARTGQVLAQPRFDEGFMYVMFKLHVDLFAGLPGKLFLGFMGLLLLVAIVTGGVLYAPFMRKLAFGEVRRDRSTRVKWLDLHNLLGIVTLVWAFVVGGTGMINTWADLLIKYWQYDQLSVLLKPYEGQSIVPAAERGPLQQALEVAQAQAPSTKLSFIAFPGTAFSSPHHNTFFLRGNEPLTSRLLKPVLVDARTAQVTAAPQLPWYLTALLVSQPLHFGDYGGMPMKILWALLDIATIVVLGSGLYLWLRKGVQAGSTSNASTTAATTVQGHTSLPTTAAARTTGPLPRTEGRA</sequence>
<evidence type="ECO:0000259" key="3">
    <source>
        <dbReference type="Pfam" id="PF03413"/>
    </source>
</evidence>